<gene>
    <name evidence="1" type="ORF">HPB49_012486</name>
</gene>
<dbReference type="EMBL" id="CM023472">
    <property type="protein sequence ID" value="KAH7959618.1"/>
    <property type="molecule type" value="Genomic_DNA"/>
</dbReference>
<name>A0ACB8D5H6_DERSI</name>
<organism evidence="1 2">
    <name type="scientific">Dermacentor silvarum</name>
    <name type="common">Tick</name>
    <dbReference type="NCBI Taxonomy" id="543639"/>
    <lineage>
        <taxon>Eukaryota</taxon>
        <taxon>Metazoa</taxon>
        <taxon>Ecdysozoa</taxon>
        <taxon>Arthropoda</taxon>
        <taxon>Chelicerata</taxon>
        <taxon>Arachnida</taxon>
        <taxon>Acari</taxon>
        <taxon>Parasitiformes</taxon>
        <taxon>Ixodida</taxon>
        <taxon>Ixodoidea</taxon>
        <taxon>Ixodidae</taxon>
        <taxon>Rhipicephalinae</taxon>
        <taxon>Dermacentor</taxon>
    </lineage>
</organism>
<dbReference type="Proteomes" id="UP000821865">
    <property type="component" value="Chromosome 3"/>
</dbReference>
<evidence type="ECO:0000313" key="2">
    <source>
        <dbReference type="Proteomes" id="UP000821865"/>
    </source>
</evidence>
<keyword evidence="2" id="KW-1185">Reference proteome</keyword>
<sequence>MSGGITSNKDPTPAGSSSSPPARQETAQGLSSPHSETFSPAPGLRSPASGWANQATSQTCQLPNFDTPDTLSALQESVYVVLGHGPYQRRILYCGMLCVIVVLMQELALRLVGQSVDHWCRPPQEYGHLSADQWRNQSIPVEADGSFSACTVYDPPTQPSVLTPLKTATPADEAKPSDGGKDPWDDTAEPNSSVEIEDKDAKETCTLGEATTGETQDTYDTVMPASCSAPAKRLHEETDEQEEKDQEKGCSDEPPPKAPPGRRPAFKPKPGVQAKRRTTTPTPPRERRRF</sequence>
<comment type="caution">
    <text evidence="1">The sequence shown here is derived from an EMBL/GenBank/DDBJ whole genome shotgun (WGS) entry which is preliminary data.</text>
</comment>
<evidence type="ECO:0000313" key="1">
    <source>
        <dbReference type="EMBL" id="KAH7959618.1"/>
    </source>
</evidence>
<protein>
    <submittedName>
        <fullName evidence="1">Uncharacterized protein</fullName>
    </submittedName>
</protein>
<reference evidence="1" key="1">
    <citation type="submission" date="2020-05" db="EMBL/GenBank/DDBJ databases">
        <title>Large-scale comparative analyses of tick genomes elucidate their genetic diversity and vector capacities.</title>
        <authorList>
            <person name="Jia N."/>
            <person name="Wang J."/>
            <person name="Shi W."/>
            <person name="Du L."/>
            <person name="Sun Y."/>
            <person name="Zhan W."/>
            <person name="Jiang J."/>
            <person name="Wang Q."/>
            <person name="Zhang B."/>
            <person name="Ji P."/>
            <person name="Sakyi L.B."/>
            <person name="Cui X."/>
            <person name="Yuan T."/>
            <person name="Jiang B."/>
            <person name="Yang W."/>
            <person name="Lam T.T.-Y."/>
            <person name="Chang Q."/>
            <person name="Ding S."/>
            <person name="Wang X."/>
            <person name="Zhu J."/>
            <person name="Ruan X."/>
            <person name="Zhao L."/>
            <person name="Wei J."/>
            <person name="Que T."/>
            <person name="Du C."/>
            <person name="Cheng J."/>
            <person name="Dai P."/>
            <person name="Han X."/>
            <person name="Huang E."/>
            <person name="Gao Y."/>
            <person name="Liu J."/>
            <person name="Shao H."/>
            <person name="Ye R."/>
            <person name="Li L."/>
            <person name="Wei W."/>
            <person name="Wang X."/>
            <person name="Wang C."/>
            <person name="Yang T."/>
            <person name="Huo Q."/>
            <person name="Li W."/>
            <person name="Guo W."/>
            <person name="Chen H."/>
            <person name="Zhou L."/>
            <person name="Ni X."/>
            <person name="Tian J."/>
            <person name="Zhou Y."/>
            <person name="Sheng Y."/>
            <person name="Liu T."/>
            <person name="Pan Y."/>
            <person name="Xia L."/>
            <person name="Li J."/>
            <person name="Zhao F."/>
            <person name="Cao W."/>
        </authorList>
    </citation>
    <scope>NUCLEOTIDE SEQUENCE</scope>
    <source>
        <strain evidence="1">Dsil-2018</strain>
    </source>
</reference>
<accession>A0ACB8D5H6</accession>
<proteinExistence type="predicted"/>